<protein>
    <submittedName>
        <fullName evidence="2">Uncharacterized protein</fullName>
    </submittedName>
</protein>
<accession>A0AAV7RXH5</accession>
<feature type="transmembrane region" description="Helical" evidence="1">
    <location>
        <begin position="98"/>
        <end position="123"/>
    </location>
</feature>
<dbReference type="AlphaFoldDB" id="A0AAV7RXH5"/>
<keyword evidence="1" id="KW-0472">Membrane</keyword>
<reference evidence="2" key="1">
    <citation type="journal article" date="2022" name="bioRxiv">
        <title>Sequencing and chromosome-scale assembly of the giantPleurodeles waltlgenome.</title>
        <authorList>
            <person name="Brown T."/>
            <person name="Elewa A."/>
            <person name="Iarovenko S."/>
            <person name="Subramanian E."/>
            <person name="Araus A.J."/>
            <person name="Petzold A."/>
            <person name="Susuki M."/>
            <person name="Suzuki K.-i.T."/>
            <person name="Hayashi T."/>
            <person name="Toyoda A."/>
            <person name="Oliveira C."/>
            <person name="Osipova E."/>
            <person name="Leigh N.D."/>
            <person name="Simon A."/>
            <person name="Yun M.H."/>
        </authorList>
    </citation>
    <scope>NUCLEOTIDE SEQUENCE</scope>
    <source>
        <strain evidence="2">20211129_DDA</strain>
        <tissue evidence="2">Liver</tissue>
    </source>
</reference>
<dbReference type="EMBL" id="JANPWB010000009">
    <property type="protein sequence ID" value="KAJ1155645.1"/>
    <property type="molecule type" value="Genomic_DNA"/>
</dbReference>
<sequence length="230" mass="22717">MYLSTGSGGGIVPRVLHPAHGGLRSVRIFGAQWPAVLVVAVSCSEVLVAAVSCSAVLVAAVSFSSVLVAAVSLAAVLVVVAVVSLAAVLVAAVSLAAVLVAAVSLAAVLVAAVSLAAVLVVVLSTMQVFPDLPVLVCPIPTLDSGAAGSTLPPVPLGAALFEDFFPLSRRELANLLCFSGGGLSVLWLLGTLAALLPGALQKPVTTGTTAPAGVVAEALGRDLEMRALGD</sequence>
<keyword evidence="1" id="KW-1133">Transmembrane helix</keyword>
<feature type="transmembrane region" description="Helical" evidence="1">
    <location>
        <begin position="172"/>
        <end position="196"/>
    </location>
</feature>
<proteinExistence type="predicted"/>
<organism evidence="2 3">
    <name type="scientific">Pleurodeles waltl</name>
    <name type="common">Iberian ribbed newt</name>
    <dbReference type="NCBI Taxonomy" id="8319"/>
    <lineage>
        <taxon>Eukaryota</taxon>
        <taxon>Metazoa</taxon>
        <taxon>Chordata</taxon>
        <taxon>Craniata</taxon>
        <taxon>Vertebrata</taxon>
        <taxon>Euteleostomi</taxon>
        <taxon>Amphibia</taxon>
        <taxon>Batrachia</taxon>
        <taxon>Caudata</taxon>
        <taxon>Salamandroidea</taxon>
        <taxon>Salamandridae</taxon>
        <taxon>Pleurodelinae</taxon>
        <taxon>Pleurodeles</taxon>
    </lineage>
</organism>
<dbReference type="Proteomes" id="UP001066276">
    <property type="component" value="Chromosome 5"/>
</dbReference>
<keyword evidence="3" id="KW-1185">Reference proteome</keyword>
<keyword evidence="1" id="KW-0812">Transmembrane</keyword>
<feature type="transmembrane region" description="Helical" evidence="1">
    <location>
        <begin position="66"/>
        <end position="91"/>
    </location>
</feature>
<evidence type="ECO:0000256" key="1">
    <source>
        <dbReference type="SAM" id="Phobius"/>
    </source>
</evidence>
<comment type="caution">
    <text evidence="2">The sequence shown here is derived from an EMBL/GenBank/DDBJ whole genome shotgun (WGS) entry which is preliminary data.</text>
</comment>
<gene>
    <name evidence="2" type="ORF">NDU88_008374</name>
</gene>
<evidence type="ECO:0000313" key="3">
    <source>
        <dbReference type="Proteomes" id="UP001066276"/>
    </source>
</evidence>
<feature type="transmembrane region" description="Helical" evidence="1">
    <location>
        <begin position="33"/>
        <end position="60"/>
    </location>
</feature>
<name>A0AAV7RXH5_PLEWA</name>
<evidence type="ECO:0000313" key="2">
    <source>
        <dbReference type="EMBL" id="KAJ1155645.1"/>
    </source>
</evidence>